<dbReference type="EMBL" id="FOMG01000014">
    <property type="protein sequence ID" value="SFC94188.1"/>
    <property type="molecule type" value="Genomic_DNA"/>
</dbReference>
<evidence type="ECO:0000313" key="2">
    <source>
        <dbReference type="Proteomes" id="UP000199263"/>
    </source>
</evidence>
<protein>
    <submittedName>
        <fullName evidence="1">Uncharacterized protein</fullName>
    </submittedName>
</protein>
<evidence type="ECO:0000313" key="1">
    <source>
        <dbReference type="EMBL" id="SFC94188.1"/>
    </source>
</evidence>
<dbReference type="RefSeq" id="WP_090091526.1">
    <property type="nucleotide sequence ID" value="NZ_FOMG01000014.1"/>
</dbReference>
<accession>A0A1I1NFE1</accession>
<dbReference type="AlphaFoldDB" id="A0A1I1NFE1"/>
<gene>
    <name evidence="1" type="ORF">SAMN05421842_11449</name>
</gene>
<sequence length="74" mass="8865">MFYKFPSDFLVPVLCVDDFKNDVDKPNDVRNRKCVITEERDMLLSPLEEGVEYITMKNLWNELDEEYANNETER</sequence>
<proteinExistence type="predicted"/>
<dbReference type="STRING" id="119641.SAMN05421842_11449"/>
<reference evidence="1 2" key="1">
    <citation type="submission" date="2016-10" db="EMBL/GenBank/DDBJ databases">
        <authorList>
            <person name="de Groot N.N."/>
        </authorList>
    </citation>
    <scope>NUCLEOTIDE SEQUENCE [LARGE SCALE GENOMIC DNA]</scope>
    <source>
        <strain evidence="1 2">DSM 12992</strain>
    </source>
</reference>
<keyword evidence="2" id="KW-1185">Reference proteome</keyword>
<name>A0A1I1NFE1_9CLOT</name>
<organism evidence="1 2">
    <name type="scientific">Clostridium uliginosum</name>
    <dbReference type="NCBI Taxonomy" id="119641"/>
    <lineage>
        <taxon>Bacteria</taxon>
        <taxon>Bacillati</taxon>
        <taxon>Bacillota</taxon>
        <taxon>Clostridia</taxon>
        <taxon>Eubacteriales</taxon>
        <taxon>Clostridiaceae</taxon>
        <taxon>Clostridium</taxon>
    </lineage>
</organism>
<dbReference type="Proteomes" id="UP000199263">
    <property type="component" value="Unassembled WGS sequence"/>
</dbReference>